<dbReference type="InterPro" id="IPR043504">
    <property type="entry name" value="Peptidase_S1_PA_chymotrypsin"/>
</dbReference>
<reference evidence="4" key="4">
    <citation type="submission" date="2025-08" db="UniProtKB">
        <authorList>
            <consortium name="Ensembl"/>
        </authorList>
    </citation>
    <scope>IDENTIFICATION</scope>
</reference>
<sequence>MINMAQVAFVVSVIIALANQGFYCMEMTRSGCQKVKSGSAAYMVSIQLDNKHLCGGTLIHSNWVLTAASCKLLFKKKNPTVVLGDQSTKKKGKTEQKIRVENVIPFPEFKDLSLENDIMLLQLAQDANIKRKSVEIFHLQVLPKDIKRGTRCSVLGWGKTSTNVQKSSDTLMEADVTVIDNATCNKSYHKHPIITSNMICAAEQKGKNNMCMISPGGPLLCKIGKVLHKKKMLCGIALHGKNSKDANKPEICTLLTEKYISWIQKLIGVESYHAPVKQI</sequence>
<feature type="chain" id="PRO_5021229019" description="Peptidase S1 domain-containing protein" evidence="2">
    <location>
        <begin position="19"/>
        <end position="279"/>
    </location>
</feature>
<protein>
    <recommendedName>
        <fullName evidence="3">Peptidase S1 domain-containing protein</fullName>
    </recommendedName>
</protein>
<evidence type="ECO:0000256" key="2">
    <source>
        <dbReference type="SAM" id="SignalP"/>
    </source>
</evidence>
<dbReference type="Gene3D" id="2.40.10.10">
    <property type="entry name" value="Trypsin-like serine proteases"/>
    <property type="match status" value="2"/>
</dbReference>
<dbReference type="Pfam" id="PF00089">
    <property type="entry name" value="Trypsin"/>
    <property type="match status" value="1"/>
</dbReference>
<keyword evidence="2" id="KW-0732">Signal</keyword>
<gene>
    <name evidence="4" type="primary">LOC103177832</name>
</gene>
<reference evidence="4" key="5">
    <citation type="submission" date="2025-09" db="UniProtKB">
        <authorList>
            <consortium name="Ensembl"/>
        </authorList>
    </citation>
    <scope>IDENTIFICATION</scope>
</reference>
<dbReference type="CDD" id="cd00190">
    <property type="entry name" value="Tryp_SPc"/>
    <property type="match status" value="1"/>
</dbReference>
<dbReference type="SUPFAM" id="SSF50494">
    <property type="entry name" value="Trypsin-like serine proteases"/>
    <property type="match status" value="1"/>
</dbReference>
<reference evidence="5" key="3">
    <citation type="journal article" date="2014" name="Nature">
        <title>Elephant shark genome provides unique insights into gnathostome evolution.</title>
        <authorList>
            <consortium name="International Elephant Shark Genome Sequencing Consortium"/>
            <person name="Venkatesh B."/>
            <person name="Lee A.P."/>
            <person name="Ravi V."/>
            <person name="Maurya A.K."/>
            <person name="Lian M.M."/>
            <person name="Swann J.B."/>
            <person name="Ohta Y."/>
            <person name="Flajnik M.F."/>
            <person name="Sutoh Y."/>
            <person name="Kasahara M."/>
            <person name="Hoon S."/>
            <person name="Gangu V."/>
            <person name="Roy S.W."/>
            <person name="Irimia M."/>
            <person name="Korzh V."/>
            <person name="Kondrychyn I."/>
            <person name="Lim Z.W."/>
            <person name="Tay B.H."/>
            <person name="Tohari S."/>
            <person name="Kong K.W."/>
            <person name="Ho S."/>
            <person name="Lorente-Galdos B."/>
            <person name="Quilez J."/>
            <person name="Marques-Bonet T."/>
            <person name="Raney B.J."/>
            <person name="Ingham P.W."/>
            <person name="Tay A."/>
            <person name="Hillier L.W."/>
            <person name="Minx P."/>
            <person name="Boehm T."/>
            <person name="Wilson R.K."/>
            <person name="Brenner S."/>
            <person name="Warren W.C."/>
        </authorList>
    </citation>
    <scope>NUCLEOTIDE SEQUENCE [LARGE SCALE GENOMIC DNA]</scope>
</reference>
<dbReference type="Ensembl" id="ENSCMIT00000049042.1">
    <property type="protein sequence ID" value="ENSCMIP00000048368.1"/>
    <property type="gene ID" value="ENSCMIG00000019774.1"/>
</dbReference>
<name>A0A4W3K983_CALMI</name>
<dbReference type="PROSITE" id="PS50240">
    <property type="entry name" value="TRYPSIN_DOM"/>
    <property type="match status" value="1"/>
</dbReference>
<accession>A0A4W3K983</accession>
<feature type="signal peptide" evidence="2">
    <location>
        <begin position="1"/>
        <end position="18"/>
    </location>
</feature>
<evidence type="ECO:0000259" key="3">
    <source>
        <dbReference type="PROSITE" id="PS50240"/>
    </source>
</evidence>
<dbReference type="PANTHER" id="PTHR24271:SF52">
    <property type="entry name" value="GRANZYME K"/>
    <property type="match status" value="1"/>
</dbReference>
<proteinExistence type="predicted"/>
<dbReference type="GO" id="GO:0004252">
    <property type="term" value="F:serine-type endopeptidase activity"/>
    <property type="evidence" value="ECO:0007669"/>
    <property type="project" value="InterPro"/>
</dbReference>
<dbReference type="STRING" id="7868.ENSCMIP00000048368"/>
<dbReference type="InParanoid" id="A0A4W3K983"/>
<keyword evidence="1" id="KW-1015">Disulfide bond</keyword>
<dbReference type="Proteomes" id="UP000314986">
    <property type="component" value="Unassembled WGS sequence"/>
</dbReference>
<organism evidence="4 5">
    <name type="scientific">Callorhinchus milii</name>
    <name type="common">Ghost shark</name>
    <dbReference type="NCBI Taxonomy" id="7868"/>
    <lineage>
        <taxon>Eukaryota</taxon>
        <taxon>Metazoa</taxon>
        <taxon>Chordata</taxon>
        <taxon>Craniata</taxon>
        <taxon>Vertebrata</taxon>
        <taxon>Chondrichthyes</taxon>
        <taxon>Holocephali</taxon>
        <taxon>Chimaeriformes</taxon>
        <taxon>Callorhinchidae</taxon>
        <taxon>Callorhinchus</taxon>
    </lineage>
</organism>
<dbReference type="PANTHER" id="PTHR24271">
    <property type="entry name" value="KALLIKREIN-RELATED"/>
    <property type="match status" value="1"/>
</dbReference>
<dbReference type="AlphaFoldDB" id="A0A4W3K983"/>
<evidence type="ECO:0000313" key="4">
    <source>
        <dbReference type="Ensembl" id="ENSCMIP00000048368.1"/>
    </source>
</evidence>
<reference evidence="5" key="1">
    <citation type="journal article" date="2006" name="Science">
        <title>Ancient noncoding elements conserved in the human genome.</title>
        <authorList>
            <person name="Venkatesh B."/>
            <person name="Kirkness E.F."/>
            <person name="Loh Y.H."/>
            <person name="Halpern A.L."/>
            <person name="Lee A.P."/>
            <person name="Johnson J."/>
            <person name="Dandona N."/>
            <person name="Viswanathan L.D."/>
            <person name="Tay A."/>
            <person name="Venter J.C."/>
            <person name="Strausberg R.L."/>
            <person name="Brenner S."/>
        </authorList>
    </citation>
    <scope>NUCLEOTIDE SEQUENCE [LARGE SCALE GENOMIC DNA]</scope>
</reference>
<dbReference type="FunFam" id="2.40.10.10:FF:000005">
    <property type="entry name" value="Serine protease 37"/>
    <property type="match status" value="1"/>
</dbReference>
<dbReference type="InterPro" id="IPR001314">
    <property type="entry name" value="Peptidase_S1A"/>
</dbReference>
<feature type="domain" description="Peptidase S1" evidence="3">
    <location>
        <begin position="28"/>
        <end position="268"/>
    </location>
</feature>
<dbReference type="SMART" id="SM00020">
    <property type="entry name" value="Tryp_SPc"/>
    <property type="match status" value="1"/>
</dbReference>
<dbReference type="InterPro" id="IPR001254">
    <property type="entry name" value="Trypsin_dom"/>
</dbReference>
<evidence type="ECO:0000313" key="5">
    <source>
        <dbReference type="Proteomes" id="UP000314986"/>
    </source>
</evidence>
<reference evidence="5" key="2">
    <citation type="journal article" date="2007" name="PLoS Biol.">
        <title>Survey sequencing and comparative analysis of the elephant shark (Callorhinchus milii) genome.</title>
        <authorList>
            <person name="Venkatesh B."/>
            <person name="Kirkness E.F."/>
            <person name="Loh Y.H."/>
            <person name="Halpern A.L."/>
            <person name="Lee A.P."/>
            <person name="Johnson J."/>
            <person name="Dandona N."/>
            <person name="Viswanathan L.D."/>
            <person name="Tay A."/>
            <person name="Venter J.C."/>
            <person name="Strausberg R.L."/>
            <person name="Brenner S."/>
        </authorList>
    </citation>
    <scope>NUCLEOTIDE SEQUENCE [LARGE SCALE GENOMIC DNA]</scope>
</reference>
<dbReference type="InterPro" id="IPR009003">
    <property type="entry name" value="Peptidase_S1_PA"/>
</dbReference>
<dbReference type="GO" id="GO:0006508">
    <property type="term" value="P:proteolysis"/>
    <property type="evidence" value="ECO:0007669"/>
    <property type="project" value="InterPro"/>
</dbReference>
<dbReference type="PRINTS" id="PR00722">
    <property type="entry name" value="CHYMOTRYPSIN"/>
</dbReference>
<dbReference type="GeneTree" id="ENSGT00940000161886"/>
<keyword evidence="5" id="KW-1185">Reference proteome</keyword>
<evidence type="ECO:0000256" key="1">
    <source>
        <dbReference type="ARBA" id="ARBA00023157"/>
    </source>
</evidence>